<feature type="domain" description="PIPK" evidence="5">
    <location>
        <begin position="52"/>
        <end position="368"/>
    </location>
</feature>
<organism evidence="6 7">
    <name type="scientific">Rehmannia glutinosa</name>
    <name type="common">Chinese foxglove</name>
    <dbReference type="NCBI Taxonomy" id="99300"/>
    <lineage>
        <taxon>Eukaryota</taxon>
        <taxon>Viridiplantae</taxon>
        <taxon>Streptophyta</taxon>
        <taxon>Embryophyta</taxon>
        <taxon>Tracheophyta</taxon>
        <taxon>Spermatophyta</taxon>
        <taxon>Magnoliopsida</taxon>
        <taxon>eudicotyledons</taxon>
        <taxon>Gunneridae</taxon>
        <taxon>Pentapetalae</taxon>
        <taxon>asterids</taxon>
        <taxon>lamiids</taxon>
        <taxon>Lamiales</taxon>
        <taxon>Orobanchaceae</taxon>
        <taxon>Rehmannieae</taxon>
        <taxon>Rehmannia</taxon>
    </lineage>
</organism>
<dbReference type="InterPro" id="IPR027484">
    <property type="entry name" value="PInositol-4-P-5-kinase_N"/>
</dbReference>
<dbReference type="PANTHER" id="PTHR45748">
    <property type="entry name" value="1-PHOSPHATIDYLINOSITOL 3-PHOSPHATE 5-KINASE-RELATED"/>
    <property type="match status" value="1"/>
</dbReference>
<dbReference type="Gene3D" id="3.30.800.10">
    <property type="entry name" value="Phosphatidylinositol Phosphate Kinase II Beta"/>
    <property type="match status" value="1"/>
</dbReference>
<dbReference type="Pfam" id="PF01504">
    <property type="entry name" value="PIP5K"/>
    <property type="match status" value="1"/>
</dbReference>
<dbReference type="PROSITE" id="PS51455">
    <property type="entry name" value="PIPK"/>
    <property type="match status" value="1"/>
</dbReference>
<proteinExistence type="predicted"/>
<reference evidence="6 7" key="1">
    <citation type="journal article" date="2021" name="Comput. Struct. Biotechnol. J.">
        <title>De novo genome assembly of the potent medicinal plant Rehmannia glutinosa using nanopore technology.</title>
        <authorList>
            <person name="Ma L."/>
            <person name="Dong C."/>
            <person name="Song C."/>
            <person name="Wang X."/>
            <person name="Zheng X."/>
            <person name="Niu Y."/>
            <person name="Chen S."/>
            <person name="Feng W."/>
        </authorList>
    </citation>
    <scope>NUCLEOTIDE SEQUENCE [LARGE SCALE GENOMIC DNA]</scope>
    <source>
        <strain evidence="6">DH-2019</strain>
    </source>
</reference>
<dbReference type="PANTHER" id="PTHR45748:SF14">
    <property type="entry name" value="1-PHOSPHATIDYLINOSITOL-3-PHOSPHATE 5-KINASE FAB1C-RELATED"/>
    <property type="match status" value="1"/>
</dbReference>
<name>A0ABR0VGD5_REHGL</name>
<dbReference type="SUPFAM" id="SSF56104">
    <property type="entry name" value="SAICAR synthase-like"/>
    <property type="match status" value="1"/>
</dbReference>
<evidence type="ECO:0000313" key="6">
    <source>
        <dbReference type="EMBL" id="KAK6134210.1"/>
    </source>
</evidence>
<evidence type="ECO:0000259" key="5">
    <source>
        <dbReference type="PROSITE" id="PS51455"/>
    </source>
</evidence>
<keyword evidence="7" id="KW-1185">Reference proteome</keyword>
<keyword evidence="3 4" id="KW-0067">ATP-binding</keyword>
<accession>A0ABR0VGD5</accession>
<dbReference type="InterPro" id="IPR027483">
    <property type="entry name" value="PInositol-4-P-4/5-kinase_C_sf"/>
</dbReference>
<dbReference type="InterPro" id="IPR044769">
    <property type="entry name" value="PIKfyve_PIPKc"/>
</dbReference>
<sequence length="377" mass="42891">MFVAVYDNEPSSVISYALSSKEYENWIAGRPNVPEGGSSFRLLKKTISLASDLSTWQSTGSLDLDYMNYGSFSSEDASYFADHNSSSPHIRISFVDESSNAAGKVKFSVTCYFAKQFDSLRRKCCPNEVDFVRSLSRCRRWSAQGGKSNVYFAKSFDDRFIIKQVTKTELESFEEFAPEYFKYLTDTLSSGSPTCLAKVLGIYQVTVKHMKGGKEVKMDLMVMENLFFRRSISKVYDLKGSSRSRYNSDTMGANKVLLDMNLLETLRTNPIFLGSKAKRTLERAVWNDTSFLASVDVMDYSLLVGMDEERKELVLGIIDFMRQYTWDKHLETWVKASGILGGPKNASPTIISPKQYKKRFRKAMTTYFLTVPDQWSS</sequence>
<evidence type="ECO:0000256" key="1">
    <source>
        <dbReference type="ARBA" id="ARBA00022741"/>
    </source>
</evidence>
<dbReference type="SMART" id="SM00330">
    <property type="entry name" value="PIPKc"/>
    <property type="match status" value="1"/>
</dbReference>
<dbReference type="CDD" id="cd17300">
    <property type="entry name" value="PIPKc_PIKfyve"/>
    <property type="match status" value="1"/>
</dbReference>
<gene>
    <name evidence="6" type="ORF">DH2020_032015</name>
</gene>
<dbReference type="EMBL" id="JABTTQ020001170">
    <property type="protein sequence ID" value="KAK6134210.1"/>
    <property type="molecule type" value="Genomic_DNA"/>
</dbReference>
<protein>
    <recommendedName>
        <fullName evidence="5">PIPK domain-containing protein</fullName>
    </recommendedName>
</protein>
<keyword evidence="4" id="KW-0808">Transferase</keyword>
<keyword evidence="2 4" id="KW-0418">Kinase</keyword>
<evidence type="ECO:0000256" key="4">
    <source>
        <dbReference type="PROSITE-ProRule" id="PRU00781"/>
    </source>
</evidence>
<evidence type="ECO:0000256" key="2">
    <source>
        <dbReference type="ARBA" id="ARBA00022777"/>
    </source>
</evidence>
<dbReference type="Gene3D" id="3.30.810.10">
    <property type="entry name" value="2-Layer Sandwich"/>
    <property type="match status" value="1"/>
</dbReference>
<keyword evidence="1 4" id="KW-0547">Nucleotide-binding</keyword>
<dbReference type="InterPro" id="IPR002498">
    <property type="entry name" value="PInositol-4-P-4/5-kinase_core"/>
</dbReference>
<comment type="caution">
    <text evidence="6">The sequence shown here is derived from an EMBL/GenBank/DDBJ whole genome shotgun (WGS) entry which is preliminary data.</text>
</comment>
<evidence type="ECO:0000256" key="3">
    <source>
        <dbReference type="ARBA" id="ARBA00022840"/>
    </source>
</evidence>
<evidence type="ECO:0000313" key="7">
    <source>
        <dbReference type="Proteomes" id="UP001318860"/>
    </source>
</evidence>
<dbReference type="Proteomes" id="UP001318860">
    <property type="component" value="Unassembled WGS sequence"/>
</dbReference>